<evidence type="ECO:0000256" key="4">
    <source>
        <dbReference type="ARBA" id="ARBA00023014"/>
    </source>
</evidence>
<evidence type="ECO:0000256" key="2">
    <source>
        <dbReference type="ARBA" id="ARBA00022723"/>
    </source>
</evidence>
<dbReference type="EMBL" id="JACHMC010000001">
    <property type="protein sequence ID" value="MBB4881862.1"/>
    <property type="molecule type" value="Genomic_DNA"/>
</dbReference>
<dbReference type="GO" id="GO:0051213">
    <property type="term" value="F:dioxygenase activity"/>
    <property type="evidence" value="ECO:0007669"/>
    <property type="project" value="UniProtKB-KW"/>
</dbReference>
<dbReference type="CDD" id="cd03528">
    <property type="entry name" value="Rieske_RO_ferredoxin"/>
    <property type="match status" value="1"/>
</dbReference>
<dbReference type="GO" id="GO:0016705">
    <property type="term" value="F:oxidoreductase activity, acting on paired donors, with incorporation or reduction of molecular oxygen"/>
    <property type="evidence" value="ECO:0007669"/>
    <property type="project" value="UniProtKB-ARBA"/>
</dbReference>
<dbReference type="NCBIfam" id="NF007422">
    <property type="entry name" value="PRK09965.1"/>
    <property type="match status" value="1"/>
</dbReference>
<name>A0A4Y8X2R1_9MICC</name>
<keyword evidence="1" id="KW-0001">2Fe-2S</keyword>
<comment type="caution">
    <text evidence="5">The sequence shown here is derived from an EMBL/GenBank/DDBJ whole genome shotgun (WGS) entry which is preliminary data.</text>
</comment>
<proteinExistence type="predicted"/>
<keyword evidence="6" id="KW-1185">Reference proteome</keyword>
<gene>
    <name evidence="5" type="ORF">BJ976_000213</name>
</gene>
<keyword evidence="4" id="KW-0411">Iron-sulfur</keyword>
<evidence type="ECO:0000313" key="6">
    <source>
        <dbReference type="Proteomes" id="UP000560081"/>
    </source>
</evidence>
<organism evidence="5 6">
    <name type="scientific">Micrococcus flavus</name>
    <dbReference type="NCBI Taxonomy" id="384602"/>
    <lineage>
        <taxon>Bacteria</taxon>
        <taxon>Bacillati</taxon>
        <taxon>Actinomycetota</taxon>
        <taxon>Actinomycetes</taxon>
        <taxon>Micrococcales</taxon>
        <taxon>Micrococcaceae</taxon>
        <taxon>Micrococcus</taxon>
    </lineage>
</organism>
<sequence>MAREINVGPASAVPEGESLVVPKETTGTKDHIGVFHGEDGEFYAIDNTCSHQDYALSEGFVEGACVECPLHGASFDLRTGEALTLPATTPVGTHAVEVRDGDLWLTVQDDA</sequence>
<keyword evidence="2" id="KW-0479">Metal-binding</keyword>
<dbReference type="GO" id="GO:0051537">
    <property type="term" value="F:2 iron, 2 sulfur cluster binding"/>
    <property type="evidence" value="ECO:0007669"/>
    <property type="project" value="UniProtKB-KW"/>
</dbReference>
<dbReference type="GO" id="GO:0046872">
    <property type="term" value="F:metal ion binding"/>
    <property type="evidence" value="ECO:0007669"/>
    <property type="project" value="UniProtKB-KW"/>
</dbReference>
<dbReference type="InterPro" id="IPR036922">
    <property type="entry name" value="Rieske_2Fe-2S_sf"/>
</dbReference>
<keyword evidence="5" id="KW-0560">Oxidoreductase</keyword>
<dbReference type="Gene3D" id="2.102.10.10">
    <property type="entry name" value="Rieske [2Fe-2S] iron-sulphur domain"/>
    <property type="match status" value="1"/>
</dbReference>
<dbReference type="Proteomes" id="UP000560081">
    <property type="component" value="Unassembled WGS sequence"/>
</dbReference>
<accession>A0A4Y8X2R1</accession>
<evidence type="ECO:0000256" key="1">
    <source>
        <dbReference type="ARBA" id="ARBA00022714"/>
    </source>
</evidence>
<dbReference type="OrthoDB" id="147178at2"/>
<dbReference type="GO" id="GO:0004497">
    <property type="term" value="F:monooxygenase activity"/>
    <property type="evidence" value="ECO:0007669"/>
    <property type="project" value="UniProtKB-ARBA"/>
</dbReference>
<keyword evidence="3" id="KW-0408">Iron</keyword>
<dbReference type="SUPFAM" id="SSF50022">
    <property type="entry name" value="ISP domain"/>
    <property type="match status" value="1"/>
</dbReference>
<dbReference type="InterPro" id="IPR017941">
    <property type="entry name" value="Rieske_2Fe-2S"/>
</dbReference>
<reference evidence="5 6" key="1">
    <citation type="submission" date="2020-08" db="EMBL/GenBank/DDBJ databases">
        <title>Sequencing the genomes of 1000 actinobacteria strains.</title>
        <authorList>
            <person name="Klenk H.-P."/>
        </authorList>
    </citation>
    <scope>NUCLEOTIDE SEQUENCE [LARGE SCALE GENOMIC DNA]</scope>
    <source>
        <strain evidence="5 6">DSM 19079</strain>
    </source>
</reference>
<dbReference type="AlphaFoldDB" id="A0A4Y8X2R1"/>
<evidence type="ECO:0000313" key="5">
    <source>
        <dbReference type="EMBL" id="MBB4881862.1"/>
    </source>
</evidence>
<dbReference type="Pfam" id="PF00355">
    <property type="entry name" value="Rieske"/>
    <property type="match status" value="1"/>
</dbReference>
<protein>
    <submittedName>
        <fullName evidence="5">3-phenylpropionate/trans-cinnamate dioxygenase ferredoxin subunit</fullName>
    </submittedName>
</protein>
<dbReference type="PANTHER" id="PTHR21496">
    <property type="entry name" value="FERREDOXIN-RELATED"/>
    <property type="match status" value="1"/>
</dbReference>
<dbReference type="PROSITE" id="PS51296">
    <property type="entry name" value="RIESKE"/>
    <property type="match status" value="1"/>
</dbReference>
<dbReference type="RefSeq" id="WP_135029357.1">
    <property type="nucleotide sequence ID" value="NZ_BMLA01000003.1"/>
</dbReference>
<evidence type="ECO:0000256" key="3">
    <source>
        <dbReference type="ARBA" id="ARBA00023004"/>
    </source>
</evidence>
<dbReference type="PANTHER" id="PTHR21496:SF23">
    <property type="entry name" value="3-PHENYLPROPIONATE_CINNAMIC ACID DIOXYGENASE FERREDOXIN SUBUNIT"/>
    <property type="match status" value="1"/>
</dbReference>
<keyword evidence="5" id="KW-0223">Dioxygenase</keyword>